<evidence type="ECO:0000313" key="4">
    <source>
        <dbReference type="Proteomes" id="UP000230233"/>
    </source>
</evidence>
<dbReference type="PANTHER" id="PTHR22899:SF1">
    <property type="entry name" value="F-BOX ASSOCIATED DOMAIN-CONTAINING PROTEIN"/>
    <property type="match status" value="1"/>
</dbReference>
<dbReference type="PROSITE" id="PS50181">
    <property type="entry name" value="FBOX"/>
    <property type="match status" value="1"/>
</dbReference>
<keyword evidence="4" id="KW-1185">Reference proteome</keyword>
<gene>
    <name evidence="3" type="primary">Cnig_chr_IV.g15401</name>
    <name evidence="3" type="ORF">B9Z55_015401</name>
</gene>
<dbReference type="EMBL" id="PDUG01000004">
    <property type="protein sequence ID" value="PIC36381.1"/>
    <property type="molecule type" value="Genomic_DNA"/>
</dbReference>
<proteinExistence type="predicted"/>
<comment type="caution">
    <text evidence="3">The sequence shown here is derived from an EMBL/GenBank/DDBJ whole genome shotgun (WGS) entry which is preliminary data.</text>
</comment>
<dbReference type="AlphaFoldDB" id="A0A2G5UAL2"/>
<evidence type="ECO:0000313" key="3">
    <source>
        <dbReference type="EMBL" id="PIC36381.1"/>
    </source>
</evidence>
<feature type="domain" description="F-box" evidence="2">
    <location>
        <begin position="3"/>
        <end position="48"/>
    </location>
</feature>
<dbReference type="InterPro" id="IPR053222">
    <property type="entry name" value="Zygotic_Embryogenesis-Asso"/>
</dbReference>
<organism evidence="3 4">
    <name type="scientific">Caenorhabditis nigoni</name>
    <dbReference type="NCBI Taxonomy" id="1611254"/>
    <lineage>
        <taxon>Eukaryota</taxon>
        <taxon>Metazoa</taxon>
        <taxon>Ecdysozoa</taxon>
        <taxon>Nematoda</taxon>
        <taxon>Chromadorea</taxon>
        <taxon>Rhabditida</taxon>
        <taxon>Rhabditina</taxon>
        <taxon>Rhabditomorpha</taxon>
        <taxon>Rhabditoidea</taxon>
        <taxon>Rhabditidae</taxon>
        <taxon>Peloderinae</taxon>
        <taxon>Caenorhabditis</taxon>
    </lineage>
</organism>
<keyword evidence="1" id="KW-0175">Coiled coil</keyword>
<evidence type="ECO:0000259" key="2">
    <source>
        <dbReference type="PROSITE" id="PS50181"/>
    </source>
</evidence>
<feature type="coiled-coil region" evidence="1">
    <location>
        <begin position="264"/>
        <end position="291"/>
    </location>
</feature>
<sequence>MHRIPLQSLPDVINQEILRFMTPSEIFLASMTSKKTRKLIKRNIYKVDEVGVDFEKRAKVYIKVGGKSLNVVGFYFHRWNGVVDWKDNKEWQFLENIVIIPSISSNSSGWSSIRYQVRSIHSYICDVFNIDASQLSVKFSDFIHHNLFDIGTVKKCTIMEGEIGTRNSSELFEQQKNMILLVIERSREISACGYAYFYQHVPTVIHRNTQIRVNWFLTRFQGQHGLLENSFLTGFYVKAFLKLWSYQKMDNLVSMIAYQSVERLFDYERVLEVLEEKLRNSEAKTLKALQAEKPSEKRIYSYEEIITQEHEFEADTFDCDGGYDVVRNSDGKRATIKISKDYFMFFVWP</sequence>
<dbReference type="Proteomes" id="UP000230233">
    <property type="component" value="Chromosome IV"/>
</dbReference>
<reference evidence="4" key="1">
    <citation type="submission" date="2017-10" db="EMBL/GenBank/DDBJ databases">
        <title>Rapid genome shrinkage in a self-fertile nematode reveals novel sperm competition proteins.</title>
        <authorList>
            <person name="Yin D."/>
            <person name="Schwarz E.M."/>
            <person name="Thomas C.G."/>
            <person name="Felde R.L."/>
            <person name="Korf I.F."/>
            <person name="Cutter A.D."/>
            <person name="Schartner C.M."/>
            <person name="Ralston E.J."/>
            <person name="Meyer B.J."/>
            <person name="Haag E.S."/>
        </authorList>
    </citation>
    <scope>NUCLEOTIDE SEQUENCE [LARGE SCALE GENOMIC DNA]</scope>
    <source>
        <strain evidence="4">JU1422</strain>
    </source>
</reference>
<dbReference type="PANTHER" id="PTHR22899">
    <property type="entry name" value="CYCLIN-RELATED F-BOX FAMILY"/>
    <property type="match status" value="1"/>
</dbReference>
<protein>
    <recommendedName>
        <fullName evidence="2">F-box domain-containing protein</fullName>
    </recommendedName>
</protein>
<evidence type="ECO:0000256" key="1">
    <source>
        <dbReference type="SAM" id="Coils"/>
    </source>
</evidence>
<dbReference type="InterPro" id="IPR001810">
    <property type="entry name" value="F-box_dom"/>
</dbReference>
<name>A0A2G5UAL2_9PELO</name>
<accession>A0A2G5UAL2</accession>
<dbReference type="Pfam" id="PF00646">
    <property type="entry name" value="F-box"/>
    <property type="match status" value="1"/>
</dbReference>